<evidence type="ECO:0000313" key="2">
    <source>
        <dbReference type="Proteomes" id="UP001378956"/>
    </source>
</evidence>
<gene>
    <name evidence="1" type="ORF">WAE58_13230</name>
</gene>
<dbReference type="EMBL" id="JBBEUB010000004">
    <property type="protein sequence ID" value="MEJ2903399.1"/>
    <property type="molecule type" value="Genomic_DNA"/>
</dbReference>
<organism evidence="1 2">
    <name type="scientific">Pedobacter panaciterrae</name>
    <dbReference type="NCBI Taxonomy" id="363849"/>
    <lineage>
        <taxon>Bacteria</taxon>
        <taxon>Pseudomonadati</taxon>
        <taxon>Bacteroidota</taxon>
        <taxon>Sphingobacteriia</taxon>
        <taxon>Sphingobacteriales</taxon>
        <taxon>Sphingobacteriaceae</taxon>
        <taxon>Pedobacter</taxon>
    </lineage>
</organism>
<dbReference type="RefSeq" id="WP_288879077.1">
    <property type="nucleotide sequence ID" value="NZ_CBFGNQ010000001.1"/>
</dbReference>
<name>A0ABU8NNA5_9SPHI</name>
<accession>A0ABU8NNA5</accession>
<protein>
    <submittedName>
        <fullName evidence="1">Uncharacterized protein</fullName>
    </submittedName>
</protein>
<sequence>MTDSVLTEEIVVNNINYIREPKGMFDAYLAFLRNFGYPKAGGTGFPTIYHAMVSNGSPEPTYDTGRDCTCFLTKLPARIEVEGLYEGVNGKVNAEDKAGGKVKV</sequence>
<evidence type="ECO:0000313" key="1">
    <source>
        <dbReference type="EMBL" id="MEJ2903399.1"/>
    </source>
</evidence>
<keyword evidence="2" id="KW-1185">Reference proteome</keyword>
<comment type="caution">
    <text evidence="1">The sequence shown here is derived from an EMBL/GenBank/DDBJ whole genome shotgun (WGS) entry which is preliminary data.</text>
</comment>
<dbReference type="Proteomes" id="UP001378956">
    <property type="component" value="Unassembled WGS sequence"/>
</dbReference>
<proteinExistence type="predicted"/>
<reference evidence="1 2" key="1">
    <citation type="submission" date="2024-03" db="EMBL/GenBank/DDBJ databases">
        <title>Sequence of Lycoming College Course Isolates.</title>
        <authorList>
            <person name="Plotts O."/>
            <person name="Newman J."/>
        </authorList>
    </citation>
    <scope>NUCLEOTIDE SEQUENCE [LARGE SCALE GENOMIC DNA]</scope>
    <source>
        <strain evidence="1 2">CJB-3</strain>
    </source>
</reference>